<dbReference type="GO" id="GO:0016491">
    <property type="term" value="F:oxidoreductase activity"/>
    <property type="evidence" value="ECO:0007669"/>
    <property type="project" value="UniProtKB-KW"/>
</dbReference>
<dbReference type="InterPro" id="IPR016166">
    <property type="entry name" value="FAD-bd_PCMH"/>
</dbReference>
<dbReference type="Gene3D" id="3.30.465.10">
    <property type="match status" value="2"/>
</dbReference>
<dbReference type="SUPFAM" id="SSF56176">
    <property type="entry name" value="FAD-binding/transporter-associated domain-like"/>
    <property type="match status" value="1"/>
</dbReference>
<evidence type="ECO:0000259" key="7">
    <source>
        <dbReference type="PROSITE" id="PS51387"/>
    </source>
</evidence>
<dbReference type="PROSITE" id="PS51387">
    <property type="entry name" value="FAD_PCMH"/>
    <property type="match status" value="1"/>
</dbReference>
<comment type="caution">
    <text evidence="8">The sequence shown here is derived from an EMBL/GenBank/DDBJ whole genome shotgun (WGS) entry which is preliminary data.</text>
</comment>
<name>A0A420NZJ1_FUSOX</name>
<dbReference type="VEuPathDB" id="FungiDB:FOZG_14036"/>
<accession>A0A420NZJ1</accession>
<evidence type="ECO:0000313" key="8">
    <source>
        <dbReference type="EMBL" id="RKK85675.1"/>
    </source>
</evidence>
<reference evidence="8 9" key="1">
    <citation type="journal article" date="2018" name="Sci. Rep.">
        <title>Characterisation of pathogen-specific regions and novel effector candidates in Fusarium oxysporum f. sp. cepae.</title>
        <authorList>
            <person name="Armitage A.D."/>
            <person name="Taylor A."/>
            <person name="Sobczyk M.K."/>
            <person name="Baxter L."/>
            <person name="Greenfield B.P."/>
            <person name="Bates H.J."/>
            <person name="Wilson F."/>
            <person name="Jackson A.C."/>
            <person name="Ott S."/>
            <person name="Harrison R.J."/>
            <person name="Clarkson J.P."/>
        </authorList>
    </citation>
    <scope>NUCLEOTIDE SEQUENCE [LARGE SCALE GENOMIC DNA]</scope>
    <source>
        <strain evidence="8 9">Fo_A28</strain>
    </source>
</reference>
<dbReference type="InterPro" id="IPR006094">
    <property type="entry name" value="Oxid_FAD_bind_N"/>
</dbReference>
<evidence type="ECO:0000313" key="9">
    <source>
        <dbReference type="Proteomes" id="UP000285860"/>
    </source>
</evidence>
<organism evidence="8 9">
    <name type="scientific">Fusarium oxysporum</name>
    <name type="common">Fusarium vascular wilt</name>
    <dbReference type="NCBI Taxonomy" id="5507"/>
    <lineage>
        <taxon>Eukaryota</taxon>
        <taxon>Fungi</taxon>
        <taxon>Dikarya</taxon>
        <taxon>Ascomycota</taxon>
        <taxon>Pezizomycotina</taxon>
        <taxon>Sordariomycetes</taxon>
        <taxon>Hypocreomycetidae</taxon>
        <taxon>Hypocreales</taxon>
        <taxon>Nectriaceae</taxon>
        <taxon>Fusarium</taxon>
        <taxon>Fusarium oxysporum species complex</taxon>
    </lineage>
</organism>
<feature type="signal peptide" evidence="6">
    <location>
        <begin position="1"/>
        <end position="20"/>
    </location>
</feature>
<dbReference type="Gene3D" id="3.40.462.20">
    <property type="match status" value="1"/>
</dbReference>
<comment type="cofactor">
    <cofactor evidence="1">
        <name>FAD</name>
        <dbReference type="ChEBI" id="CHEBI:57692"/>
    </cofactor>
</comment>
<dbReference type="InterPro" id="IPR036318">
    <property type="entry name" value="FAD-bd_PCMH-like_sf"/>
</dbReference>
<feature type="chain" id="PRO_5019573124" description="FAD-binding PCMH-type domain-containing protein" evidence="6">
    <location>
        <begin position="21"/>
        <end position="467"/>
    </location>
</feature>
<dbReference type="EMBL" id="MRCY01000465">
    <property type="protein sequence ID" value="RKK85675.1"/>
    <property type="molecule type" value="Genomic_DNA"/>
</dbReference>
<dbReference type="PANTHER" id="PTHR42973:SF9">
    <property type="entry name" value="FAD-BINDING PCMH-TYPE DOMAIN-CONTAINING PROTEIN-RELATED"/>
    <property type="match status" value="1"/>
</dbReference>
<dbReference type="AlphaFoldDB" id="A0A420NZJ1"/>
<keyword evidence="5" id="KW-0560">Oxidoreductase</keyword>
<dbReference type="InterPro" id="IPR050416">
    <property type="entry name" value="FAD-linked_Oxidoreductase"/>
</dbReference>
<proteinExistence type="inferred from homology"/>
<keyword evidence="4" id="KW-0274">FAD</keyword>
<dbReference type="PANTHER" id="PTHR42973">
    <property type="entry name" value="BINDING OXIDOREDUCTASE, PUTATIVE (AFU_ORTHOLOGUE AFUA_1G17690)-RELATED"/>
    <property type="match status" value="1"/>
</dbReference>
<dbReference type="InterPro" id="IPR016169">
    <property type="entry name" value="FAD-bd_PCMH_sub2"/>
</dbReference>
<dbReference type="VEuPathDB" id="FungiDB:FOXG_09791"/>
<evidence type="ECO:0000256" key="3">
    <source>
        <dbReference type="ARBA" id="ARBA00022630"/>
    </source>
</evidence>
<dbReference type="Proteomes" id="UP000285860">
    <property type="component" value="Unassembled WGS sequence"/>
</dbReference>
<evidence type="ECO:0000256" key="2">
    <source>
        <dbReference type="ARBA" id="ARBA00005466"/>
    </source>
</evidence>
<keyword evidence="3" id="KW-0285">Flavoprotein</keyword>
<dbReference type="VEuPathDB" id="FungiDB:FOC1_g10007083"/>
<sequence>MHLFQLKVFTAVVVWSLTSAGATIPLAGDELAGKCPITDVDQLGKKLSKAAKIFFPGSNEFLQASTRWSVLEVPKVNIVVVPGTEKDVAETVKFANKKAVPLLAFNTAHGAITTLGRMDHGIEIYLSQLNDVKISPDGKTVEIGGGTVSKKVTDTLWAAGKQTGGHGWLQGHHGIIADQILTMNVVLADGSFKMIDQRSDLFWAMKGAGHNFGIVTSVTAKIYDIEHRDWAIETLVFSGDQVGEVYQAANEHLLRKQPVGVINWSYWLNNPDADPNNPFRDIGPLSIEPVAGDYKDLAGWTGISLSSPPCQKDGHVNPRFPLYLQSYNVPAMEKAYKFFASEIGGDSPFNGSLFMFESYSTQGVRDIDSKSTAFAFRDANLLIAPLITYKPAGPNIDKRAADLGIGLRNILHKASSKEEMGVYVNYAFGDENAKQLYGNEAWRQQKLRGLKKKYDPKGKFSFFGPVA</sequence>
<dbReference type="VEuPathDB" id="FungiDB:FOC4_g10009773"/>
<feature type="domain" description="FAD-binding PCMH-type" evidence="7">
    <location>
        <begin position="71"/>
        <end position="256"/>
    </location>
</feature>
<evidence type="ECO:0000256" key="4">
    <source>
        <dbReference type="ARBA" id="ARBA00022827"/>
    </source>
</evidence>
<evidence type="ECO:0000256" key="1">
    <source>
        <dbReference type="ARBA" id="ARBA00001974"/>
    </source>
</evidence>
<keyword evidence="6" id="KW-0732">Signal</keyword>
<dbReference type="Pfam" id="PF01565">
    <property type="entry name" value="FAD_binding_4"/>
    <property type="match status" value="1"/>
</dbReference>
<evidence type="ECO:0000256" key="5">
    <source>
        <dbReference type="ARBA" id="ARBA00023002"/>
    </source>
</evidence>
<gene>
    <name evidence="8" type="ORF">BFJ68_g17221</name>
</gene>
<dbReference type="VEuPathDB" id="FungiDB:FOMG_14363"/>
<comment type="similarity">
    <text evidence="2">Belongs to the oxygen-dependent FAD-linked oxidoreductase family.</text>
</comment>
<dbReference type="VEuPathDB" id="FungiDB:FOIG_14201"/>
<dbReference type="GO" id="GO:0071949">
    <property type="term" value="F:FAD binding"/>
    <property type="evidence" value="ECO:0007669"/>
    <property type="project" value="InterPro"/>
</dbReference>
<evidence type="ECO:0000256" key="6">
    <source>
        <dbReference type="SAM" id="SignalP"/>
    </source>
</evidence>
<protein>
    <recommendedName>
        <fullName evidence="7">FAD-binding PCMH-type domain-containing protein</fullName>
    </recommendedName>
</protein>
<dbReference type="VEuPathDB" id="FungiDB:HZS61_005320"/>